<organism evidence="8 9">
    <name type="scientific">Demequina capsici</name>
    <dbReference type="NCBI Taxonomy" id="3075620"/>
    <lineage>
        <taxon>Bacteria</taxon>
        <taxon>Bacillati</taxon>
        <taxon>Actinomycetota</taxon>
        <taxon>Actinomycetes</taxon>
        <taxon>Micrococcales</taxon>
        <taxon>Demequinaceae</taxon>
        <taxon>Demequina</taxon>
    </lineage>
</organism>
<dbReference type="InterPro" id="IPR003447">
    <property type="entry name" value="FEMABX"/>
</dbReference>
<evidence type="ECO:0000256" key="6">
    <source>
        <dbReference type="ARBA" id="ARBA00023316"/>
    </source>
</evidence>
<comment type="similarity">
    <text evidence="1">Belongs to the FemABX family.</text>
</comment>
<evidence type="ECO:0000259" key="7">
    <source>
        <dbReference type="Pfam" id="PF13480"/>
    </source>
</evidence>
<reference evidence="8 9" key="1">
    <citation type="submission" date="2023-09" db="EMBL/GenBank/DDBJ databases">
        <title>Demequina sp. a novel bacteria isolated from Capsicum annuum.</title>
        <authorList>
            <person name="Humaira Z."/>
            <person name="Lee J."/>
            <person name="Cho D."/>
        </authorList>
    </citation>
    <scope>NUCLEOTIDE SEQUENCE [LARGE SCALE GENOMIC DNA]</scope>
    <source>
        <strain evidence="8 9">OYTSA14</strain>
    </source>
</reference>
<name>A0AA96F891_9MICO</name>
<sequence>MNASADALSVAQVPDDRFLELARGAHHPVPIEQSPAWDPYDAAVPGRAPWRRLLVSAGGAPVALIAFSAFDGRGFRYLWAKHGPIWLAEQTPERERSVREALVRYVRAEAPWAVFLRLHAKHAAPDLRELLQTVTYDHTVVVDLTRDEDAIMQSFSKRGRYKTRRTLKDEAMTVTEETGVTDEQFAELYAIYRETASRDGFGIFDADVYLTMLRSLGEHVRLFVARRHDTGEDGALTPGRAVSWVISTVYDHAGVDVYAAGNHEARQTDAALRLKWHILTTLKAEGVTQYDLMGVGSERAPQLMGVREFKQQLGEIVEVDGAWDLPVKGPRYAGLTFALRLKRALRR</sequence>
<evidence type="ECO:0000256" key="4">
    <source>
        <dbReference type="ARBA" id="ARBA00022984"/>
    </source>
</evidence>
<dbReference type="PROSITE" id="PS51191">
    <property type="entry name" value="FEMABX"/>
    <property type="match status" value="1"/>
</dbReference>
<feature type="domain" description="BioF2-like acetyltransferase" evidence="7">
    <location>
        <begin position="156"/>
        <end position="297"/>
    </location>
</feature>
<accession>A0AA96F891</accession>
<protein>
    <submittedName>
        <fullName evidence="8">Peptidoglycan bridge formation glycyltransferase FemA/FemB family protein</fullName>
    </submittedName>
</protein>
<dbReference type="GO" id="GO:0008360">
    <property type="term" value="P:regulation of cell shape"/>
    <property type="evidence" value="ECO:0007669"/>
    <property type="project" value="UniProtKB-KW"/>
</dbReference>
<evidence type="ECO:0000256" key="3">
    <source>
        <dbReference type="ARBA" id="ARBA00022960"/>
    </source>
</evidence>
<keyword evidence="6" id="KW-0961">Cell wall biogenesis/degradation</keyword>
<evidence type="ECO:0000256" key="1">
    <source>
        <dbReference type="ARBA" id="ARBA00009943"/>
    </source>
</evidence>
<dbReference type="PANTHER" id="PTHR36174">
    <property type="entry name" value="LIPID II:GLYCINE GLYCYLTRANSFERASE"/>
    <property type="match status" value="1"/>
</dbReference>
<keyword evidence="2" id="KW-0808">Transferase</keyword>
<dbReference type="Gene3D" id="3.40.630.30">
    <property type="match status" value="1"/>
</dbReference>
<gene>
    <name evidence="8" type="ORF">RN606_14010</name>
</gene>
<evidence type="ECO:0000256" key="2">
    <source>
        <dbReference type="ARBA" id="ARBA00022679"/>
    </source>
</evidence>
<dbReference type="RefSeq" id="WP_313498236.1">
    <property type="nucleotide sequence ID" value="NZ_CP134879.1"/>
</dbReference>
<evidence type="ECO:0000313" key="8">
    <source>
        <dbReference type="EMBL" id="WNM24460.1"/>
    </source>
</evidence>
<dbReference type="AlphaFoldDB" id="A0AA96F891"/>
<dbReference type="SUPFAM" id="SSF55729">
    <property type="entry name" value="Acyl-CoA N-acyltransferases (Nat)"/>
    <property type="match status" value="1"/>
</dbReference>
<dbReference type="GO" id="GO:0071555">
    <property type="term" value="P:cell wall organization"/>
    <property type="evidence" value="ECO:0007669"/>
    <property type="project" value="UniProtKB-KW"/>
</dbReference>
<dbReference type="InterPro" id="IPR038740">
    <property type="entry name" value="BioF2-like_GNAT_dom"/>
</dbReference>
<dbReference type="EMBL" id="CP134879">
    <property type="protein sequence ID" value="WNM24460.1"/>
    <property type="molecule type" value="Genomic_DNA"/>
</dbReference>
<dbReference type="PANTHER" id="PTHR36174:SF1">
    <property type="entry name" value="LIPID II:GLYCINE GLYCYLTRANSFERASE"/>
    <property type="match status" value="1"/>
</dbReference>
<dbReference type="GO" id="GO:0009252">
    <property type="term" value="P:peptidoglycan biosynthetic process"/>
    <property type="evidence" value="ECO:0007669"/>
    <property type="project" value="UniProtKB-KW"/>
</dbReference>
<dbReference type="Pfam" id="PF13480">
    <property type="entry name" value="Acetyltransf_6"/>
    <property type="match status" value="1"/>
</dbReference>
<dbReference type="InterPro" id="IPR050644">
    <property type="entry name" value="PG_Glycine_Bridge_Synth"/>
</dbReference>
<dbReference type="GO" id="GO:0016755">
    <property type="term" value="F:aminoacyltransferase activity"/>
    <property type="evidence" value="ECO:0007669"/>
    <property type="project" value="InterPro"/>
</dbReference>
<evidence type="ECO:0000313" key="9">
    <source>
        <dbReference type="Proteomes" id="UP001304125"/>
    </source>
</evidence>
<keyword evidence="4" id="KW-0573">Peptidoglycan synthesis</keyword>
<evidence type="ECO:0000256" key="5">
    <source>
        <dbReference type="ARBA" id="ARBA00023315"/>
    </source>
</evidence>
<keyword evidence="5" id="KW-0012">Acyltransferase</keyword>
<proteinExistence type="inferred from homology"/>
<dbReference type="Proteomes" id="UP001304125">
    <property type="component" value="Chromosome"/>
</dbReference>
<dbReference type="InterPro" id="IPR016181">
    <property type="entry name" value="Acyl_CoA_acyltransferase"/>
</dbReference>
<keyword evidence="9" id="KW-1185">Reference proteome</keyword>
<keyword evidence="3" id="KW-0133">Cell shape</keyword>